<evidence type="ECO:0000259" key="5">
    <source>
        <dbReference type="Pfam" id="PF10551"/>
    </source>
</evidence>
<dbReference type="EMBL" id="JACKWZ010000007">
    <property type="protein sequence ID" value="KAF9423647.1"/>
    <property type="molecule type" value="Genomic_DNA"/>
</dbReference>
<evidence type="ECO:0000256" key="2">
    <source>
        <dbReference type="ARBA" id="ARBA00022771"/>
    </source>
</evidence>
<gene>
    <name evidence="6" type="ORF">HW555_000973</name>
</gene>
<sequence length="438" mass="50410">CKVVAMSGEGSSSGAVNLKIINSTRGGEILLRAGHQYYKQKNNKDSSWWRCVNRKDGCSASVTLNSNRSHVLRENAHCSSCIPNFEKNEVKVAIEKCKQTLPIPATYRKCTKKLKDAGYEIIKELPNFDKVKSSLYRHRNRQLGITKSQHSNSTDIVIPDRFKDNLLFDEIDGENRMIVFGSKSAIAHLNDVRHYFADGTFKCCAKPFLQLYVVHGDIGSTETGTNIVPFFYAVLTNKEETTYERLFYKLKFHLPEWTADIITLDFEKAPINAIKKTFPNIIVKGCFVHFGRALLRKAKSLGLLQHEESHYHVKLCMALAHLPKEDINDGWLYVMSQSFEEKAITEFNDYFVDQWLENEDMINIWCCYAQRHRTTNLMESWNWSFNSEIGKRPSILLFFETISGNIKHYENLLKRSLAGGRDLNAFKTVSRFTCHRNC</sequence>
<evidence type="ECO:0000313" key="6">
    <source>
        <dbReference type="EMBL" id="KAF9423647.1"/>
    </source>
</evidence>
<feature type="domain" description="MULE transposase" evidence="5">
    <location>
        <begin position="197"/>
        <end position="290"/>
    </location>
</feature>
<evidence type="ECO:0000313" key="7">
    <source>
        <dbReference type="Proteomes" id="UP000648187"/>
    </source>
</evidence>
<evidence type="ECO:0000259" key="4">
    <source>
        <dbReference type="Pfam" id="PF04500"/>
    </source>
</evidence>
<dbReference type="InterPro" id="IPR007588">
    <property type="entry name" value="Znf_FLYWCH"/>
</dbReference>
<dbReference type="InterPro" id="IPR018289">
    <property type="entry name" value="MULE_transposase_dom"/>
</dbReference>
<protein>
    <recommendedName>
        <fullName evidence="8">MULE transposase domain-containing protein</fullName>
    </recommendedName>
</protein>
<evidence type="ECO:0008006" key="8">
    <source>
        <dbReference type="Google" id="ProtNLM"/>
    </source>
</evidence>
<dbReference type="Gene3D" id="2.20.25.240">
    <property type="match status" value="1"/>
</dbReference>
<accession>A0A835GQ35</accession>
<reference evidence="6" key="1">
    <citation type="submission" date="2020-08" db="EMBL/GenBank/DDBJ databases">
        <title>Spodoptera exigua strain:BAW_Kor-Di-RS1 Genome sequencing and assembly.</title>
        <authorList>
            <person name="Kim J."/>
            <person name="Nam H.Y."/>
            <person name="Kwon M."/>
            <person name="Choi J.H."/>
            <person name="Cho S.R."/>
            <person name="Kim G.-H."/>
        </authorList>
    </citation>
    <scope>NUCLEOTIDE SEQUENCE</scope>
    <source>
        <strain evidence="6">BAW_Kor-Di-RS1</strain>
        <tissue evidence="6">Whole-body</tissue>
    </source>
</reference>
<name>A0A835GQ35_SPOEX</name>
<dbReference type="AlphaFoldDB" id="A0A835GQ35"/>
<keyword evidence="3" id="KW-0862">Zinc</keyword>
<dbReference type="Pfam" id="PF10551">
    <property type="entry name" value="MULE"/>
    <property type="match status" value="1"/>
</dbReference>
<keyword evidence="1" id="KW-0479">Metal-binding</keyword>
<dbReference type="GO" id="GO:0008270">
    <property type="term" value="F:zinc ion binding"/>
    <property type="evidence" value="ECO:0007669"/>
    <property type="project" value="UniProtKB-KW"/>
</dbReference>
<feature type="domain" description="FLYWCH-type" evidence="4">
    <location>
        <begin position="21"/>
        <end position="78"/>
    </location>
</feature>
<evidence type="ECO:0000256" key="1">
    <source>
        <dbReference type="ARBA" id="ARBA00022723"/>
    </source>
</evidence>
<comment type="caution">
    <text evidence="6">The sequence shown here is derived from an EMBL/GenBank/DDBJ whole genome shotgun (WGS) entry which is preliminary data.</text>
</comment>
<keyword evidence="2" id="KW-0863">Zinc-finger</keyword>
<organism evidence="6 7">
    <name type="scientific">Spodoptera exigua</name>
    <name type="common">Beet armyworm</name>
    <name type="synonym">Noctua fulgens</name>
    <dbReference type="NCBI Taxonomy" id="7107"/>
    <lineage>
        <taxon>Eukaryota</taxon>
        <taxon>Metazoa</taxon>
        <taxon>Ecdysozoa</taxon>
        <taxon>Arthropoda</taxon>
        <taxon>Hexapoda</taxon>
        <taxon>Insecta</taxon>
        <taxon>Pterygota</taxon>
        <taxon>Neoptera</taxon>
        <taxon>Endopterygota</taxon>
        <taxon>Lepidoptera</taxon>
        <taxon>Glossata</taxon>
        <taxon>Ditrysia</taxon>
        <taxon>Noctuoidea</taxon>
        <taxon>Noctuidae</taxon>
        <taxon>Amphipyrinae</taxon>
        <taxon>Spodoptera</taxon>
    </lineage>
</organism>
<dbReference type="Pfam" id="PF04500">
    <property type="entry name" value="FLYWCH"/>
    <property type="match status" value="1"/>
</dbReference>
<feature type="non-terminal residue" evidence="6">
    <location>
        <position position="1"/>
    </location>
</feature>
<evidence type="ECO:0000256" key="3">
    <source>
        <dbReference type="ARBA" id="ARBA00022833"/>
    </source>
</evidence>
<dbReference type="Proteomes" id="UP000648187">
    <property type="component" value="Unassembled WGS sequence"/>
</dbReference>
<keyword evidence="7" id="KW-1185">Reference proteome</keyword>
<proteinExistence type="predicted"/>